<organism evidence="1 2">
    <name type="scientific">Perilla frutescens var. hirtella</name>
    <name type="common">Perilla citriodora</name>
    <name type="synonym">Perilla setoyensis</name>
    <dbReference type="NCBI Taxonomy" id="608512"/>
    <lineage>
        <taxon>Eukaryota</taxon>
        <taxon>Viridiplantae</taxon>
        <taxon>Streptophyta</taxon>
        <taxon>Embryophyta</taxon>
        <taxon>Tracheophyta</taxon>
        <taxon>Spermatophyta</taxon>
        <taxon>Magnoliopsida</taxon>
        <taxon>eudicotyledons</taxon>
        <taxon>Gunneridae</taxon>
        <taxon>Pentapetalae</taxon>
        <taxon>asterids</taxon>
        <taxon>lamiids</taxon>
        <taxon>Lamiales</taxon>
        <taxon>Lamiaceae</taxon>
        <taxon>Nepetoideae</taxon>
        <taxon>Elsholtzieae</taxon>
        <taxon>Perilla</taxon>
    </lineage>
</organism>
<dbReference type="PANTHER" id="PTHR33193:SF13">
    <property type="entry name" value="EXPRESSED PROTEIN"/>
    <property type="match status" value="1"/>
</dbReference>
<dbReference type="Pfam" id="PF12023">
    <property type="entry name" value="DUF3511"/>
    <property type="match status" value="1"/>
</dbReference>
<proteinExistence type="predicted"/>
<keyword evidence="2" id="KW-1185">Reference proteome</keyword>
<protein>
    <submittedName>
        <fullName evidence="1">Uncharacterized protein</fullName>
    </submittedName>
</protein>
<dbReference type="Proteomes" id="UP001190926">
    <property type="component" value="Unassembled WGS sequence"/>
</dbReference>
<gene>
    <name evidence="1" type="ORF">C2S53_017146</name>
</gene>
<sequence length="77" mass="8785">MEGGTGWPDLIRLDTVDGRGCNAAATSKAAKRRGRHMKRRKRVARYRLYGVEGRVKISISNGIRWLKKRCSEIIHGY</sequence>
<evidence type="ECO:0000313" key="2">
    <source>
        <dbReference type="Proteomes" id="UP001190926"/>
    </source>
</evidence>
<name>A0AAD4J3U2_PERFH</name>
<accession>A0AAD4J3U2</accession>
<dbReference type="PANTHER" id="PTHR33193">
    <property type="entry name" value="DOMAIN PROTEIN, PUTATIVE (DUF3511)-RELATED"/>
    <property type="match status" value="1"/>
</dbReference>
<comment type="caution">
    <text evidence="1">The sequence shown here is derived from an EMBL/GenBank/DDBJ whole genome shotgun (WGS) entry which is preliminary data.</text>
</comment>
<dbReference type="InterPro" id="IPR021899">
    <property type="entry name" value="DUF3511"/>
</dbReference>
<dbReference type="AlphaFoldDB" id="A0AAD4J3U2"/>
<dbReference type="EMBL" id="SDAM02000165">
    <property type="protein sequence ID" value="KAH6826619.1"/>
    <property type="molecule type" value="Genomic_DNA"/>
</dbReference>
<evidence type="ECO:0000313" key="1">
    <source>
        <dbReference type="EMBL" id="KAH6826619.1"/>
    </source>
</evidence>
<reference evidence="1 2" key="1">
    <citation type="journal article" date="2021" name="Nat. Commun.">
        <title>Incipient diploidization of the medicinal plant Perilla within 10,000 years.</title>
        <authorList>
            <person name="Zhang Y."/>
            <person name="Shen Q."/>
            <person name="Leng L."/>
            <person name="Zhang D."/>
            <person name="Chen S."/>
            <person name="Shi Y."/>
            <person name="Ning Z."/>
            <person name="Chen S."/>
        </authorList>
    </citation>
    <scope>NUCLEOTIDE SEQUENCE [LARGE SCALE GENOMIC DNA]</scope>
    <source>
        <strain evidence="2">cv. PC099</strain>
    </source>
</reference>